<dbReference type="GO" id="GO:0005886">
    <property type="term" value="C:plasma membrane"/>
    <property type="evidence" value="ECO:0007669"/>
    <property type="project" value="TreeGrafter"/>
</dbReference>
<feature type="transmembrane region" description="Helical" evidence="7">
    <location>
        <begin position="194"/>
        <end position="223"/>
    </location>
</feature>
<comment type="similarity">
    <text evidence="5">Belongs to the FNT transporter (TC 1.A.16) family.</text>
</comment>
<dbReference type="GO" id="GO:0006821">
    <property type="term" value="P:chloride transport"/>
    <property type="evidence" value="ECO:0007669"/>
    <property type="project" value="EnsemblFungi"/>
</dbReference>
<evidence type="ECO:0000256" key="2">
    <source>
        <dbReference type="ARBA" id="ARBA00022692"/>
    </source>
</evidence>
<name>A0A2P7YTQ8_9ASCO</name>
<comment type="caution">
    <text evidence="8">The sequence shown here is derived from an EMBL/GenBank/DDBJ whole genome shotgun (WGS) entry which is preliminary data.</text>
</comment>
<dbReference type="GO" id="GO:0015513">
    <property type="term" value="F:high-affinity secondary active nitrite transmembrane transporter activity"/>
    <property type="evidence" value="ECO:0007669"/>
    <property type="project" value="TreeGrafter"/>
</dbReference>
<dbReference type="GO" id="GO:0140299">
    <property type="term" value="F:molecular sensor activity"/>
    <property type="evidence" value="ECO:0007669"/>
    <property type="project" value="EnsemblFungi"/>
</dbReference>
<dbReference type="Gene3D" id="1.20.1080.10">
    <property type="entry name" value="Glycerol uptake facilitator protein"/>
    <property type="match status" value="1"/>
</dbReference>
<dbReference type="InterPro" id="IPR023271">
    <property type="entry name" value="Aquaporin-like"/>
</dbReference>
<feature type="transmembrane region" description="Helical" evidence="7">
    <location>
        <begin position="112"/>
        <end position="140"/>
    </location>
</feature>
<gene>
    <name evidence="8" type="ORF">C7M61_001968</name>
</gene>
<proteinExistence type="inferred from homology"/>
<evidence type="ECO:0000313" key="8">
    <source>
        <dbReference type="EMBL" id="PSK39357.1"/>
    </source>
</evidence>
<protein>
    <recommendedName>
        <fullName evidence="10">Formate/nitrite transporter</fullName>
    </recommendedName>
</protein>
<dbReference type="RefSeq" id="XP_024714494.1">
    <property type="nucleotide sequence ID" value="XM_024857358.1"/>
</dbReference>
<feature type="region of interest" description="Disordered" evidence="6">
    <location>
        <begin position="488"/>
        <end position="553"/>
    </location>
</feature>
<accession>A0A2P7YTQ8</accession>
<keyword evidence="9" id="KW-1185">Reference proteome</keyword>
<dbReference type="InterPro" id="IPR000292">
    <property type="entry name" value="For/NO2_transpt"/>
</dbReference>
<dbReference type="PANTHER" id="PTHR30520:SF6">
    <property type="entry name" value="FORMATE_NITRATE FAMILY TRANSPORTER (EUROFUNG)"/>
    <property type="match status" value="1"/>
</dbReference>
<feature type="transmembrane region" description="Helical" evidence="7">
    <location>
        <begin position="74"/>
        <end position="100"/>
    </location>
</feature>
<evidence type="ECO:0000256" key="5">
    <source>
        <dbReference type="ARBA" id="ARBA00049660"/>
    </source>
</evidence>
<keyword evidence="4 7" id="KW-0472">Membrane</keyword>
<keyword evidence="2 7" id="KW-0812">Transmembrane</keyword>
<sequence>MRDESLYLTTHETALAVVATAMKKARLSLDTLIVNLFMGGMLFTSGGMLHGMIASKCPETFSTNPGYILLLQGLVYPIGLFYVVIMGVDLFNLNILFFLVGVARRAVSVVDLLISWFVSWWFNLVGNIFVCYIICHYSKVTSTDLMIEGSRLILDEKADLAFHQTLIRGMAGNFFVCLAIYLQLMAKPLHVKFLMMLLPVFTFVSMGFSHSIADMYMVIIGLINHDHISVGTVAWKVLLPASLGNIIGGSFFGLVVPWYLHLFVVERDQRRLHLPLFELRDEQPELNQDSRVVRVDPKDEEEAEEENELEDEKKEAREEKGDLDSLDSSRLGTELHVPVTGLYRPSTGRSTRSTKSLRKKRSYRSPNNVFPVYGMESPREREHSIASGRLSTDDFFDATEEDDEGAAYLGDQIRRTLSRQPTRRSKERDLEAQGLHPSQDSRQSVSTINIPRQLRSFSFASNRRASRHELEELNSRFNRAGITERAANAANEAAGTSDFVGRDRAQPMKMTRSQSTLGPTSVVDEERSSTPTSVATVQPYDPTNGRRRPDESR</sequence>
<evidence type="ECO:0000256" key="1">
    <source>
        <dbReference type="ARBA" id="ARBA00004141"/>
    </source>
</evidence>
<evidence type="ECO:0000256" key="6">
    <source>
        <dbReference type="SAM" id="MobiDB-lite"/>
    </source>
</evidence>
<feature type="transmembrane region" description="Helical" evidence="7">
    <location>
        <begin position="160"/>
        <end position="182"/>
    </location>
</feature>
<evidence type="ECO:0000313" key="9">
    <source>
        <dbReference type="Proteomes" id="UP000241107"/>
    </source>
</evidence>
<feature type="compositionally biased region" description="Basic and acidic residues" evidence="6">
    <location>
        <begin position="311"/>
        <end position="323"/>
    </location>
</feature>
<feature type="region of interest" description="Disordered" evidence="6">
    <location>
        <begin position="406"/>
        <end position="449"/>
    </location>
</feature>
<feature type="transmembrane region" description="Helical" evidence="7">
    <location>
        <begin position="243"/>
        <end position="265"/>
    </location>
</feature>
<dbReference type="AlphaFoldDB" id="A0A2P7YTQ8"/>
<dbReference type="VEuPathDB" id="FungiDB:C7M61_001968"/>
<feature type="transmembrane region" description="Helical" evidence="7">
    <location>
        <begin position="32"/>
        <end position="54"/>
    </location>
</feature>
<dbReference type="Proteomes" id="UP000241107">
    <property type="component" value="Unassembled WGS sequence"/>
</dbReference>
<evidence type="ECO:0000256" key="7">
    <source>
        <dbReference type="SAM" id="Phobius"/>
    </source>
</evidence>
<dbReference type="STRING" id="418784.A0A2P7YTQ8"/>
<dbReference type="NCBIfam" id="TIGR00790">
    <property type="entry name" value="fnt"/>
    <property type="match status" value="1"/>
</dbReference>
<dbReference type="OrthoDB" id="4829at2759"/>
<keyword evidence="3 7" id="KW-1133">Transmembrane helix</keyword>
<feature type="compositionally biased region" description="Polar residues" evidence="6">
    <location>
        <begin position="436"/>
        <end position="449"/>
    </location>
</feature>
<dbReference type="GO" id="GO:2001225">
    <property type="term" value="P:regulation of chloride transport"/>
    <property type="evidence" value="ECO:0007669"/>
    <property type="project" value="EnsemblFungi"/>
</dbReference>
<evidence type="ECO:0000256" key="4">
    <source>
        <dbReference type="ARBA" id="ARBA00023136"/>
    </source>
</evidence>
<dbReference type="PANTHER" id="PTHR30520">
    <property type="entry name" value="FORMATE TRANSPORTER-RELATED"/>
    <property type="match status" value="1"/>
</dbReference>
<dbReference type="GO" id="GO:0015707">
    <property type="term" value="P:nitrite transport"/>
    <property type="evidence" value="ECO:0007669"/>
    <property type="project" value="TreeGrafter"/>
</dbReference>
<evidence type="ECO:0000256" key="3">
    <source>
        <dbReference type="ARBA" id="ARBA00022989"/>
    </source>
</evidence>
<dbReference type="Pfam" id="PF01226">
    <property type="entry name" value="Form_Nir_trans"/>
    <property type="match status" value="1"/>
</dbReference>
<evidence type="ECO:0008006" key="10">
    <source>
        <dbReference type="Google" id="ProtNLM"/>
    </source>
</evidence>
<dbReference type="EMBL" id="PYFQ01000003">
    <property type="protein sequence ID" value="PSK39357.1"/>
    <property type="molecule type" value="Genomic_DNA"/>
</dbReference>
<reference evidence="8 9" key="1">
    <citation type="submission" date="2018-03" db="EMBL/GenBank/DDBJ databases">
        <title>Candida pseudohaemulonii genome assembly and annotation.</title>
        <authorList>
            <person name="Munoz J.F."/>
            <person name="Gade L.G."/>
            <person name="Chow N.A."/>
            <person name="Litvintseva A.P."/>
            <person name="Loparev V.N."/>
            <person name="Cuomo C.A."/>
        </authorList>
    </citation>
    <scope>NUCLEOTIDE SEQUENCE [LARGE SCALE GENOMIC DNA]</scope>
    <source>
        <strain evidence="8 9">B12108</strain>
    </source>
</reference>
<feature type="region of interest" description="Disordered" evidence="6">
    <location>
        <begin position="288"/>
        <end position="388"/>
    </location>
</feature>
<comment type="subcellular location">
    <subcellularLocation>
        <location evidence="1">Membrane</location>
        <topology evidence="1">Multi-pass membrane protein</topology>
    </subcellularLocation>
</comment>
<organism evidence="8 9">
    <name type="scientific">Candidozyma pseudohaemuli</name>
    <dbReference type="NCBI Taxonomy" id="418784"/>
    <lineage>
        <taxon>Eukaryota</taxon>
        <taxon>Fungi</taxon>
        <taxon>Dikarya</taxon>
        <taxon>Ascomycota</taxon>
        <taxon>Saccharomycotina</taxon>
        <taxon>Pichiomycetes</taxon>
        <taxon>Metschnikowiaceae</taxon>
        <taxon>Candidozyma</taxon>
    </lineage>
</organism>
<feature type="compositionally biased region" description="Acidic residues" evidence="6">
    <location>
        <begin position="298"/>
        <end position="310"/>
    </location>
</feature>
<dbReference type="GeneID" id="36565358"/>